<comment type="caution">
    <text evidence="2">The sequence shown here is derived from an EMBL/GenBank/DDBJ whole genome shotgun (WGS) entry which is preliminary data.</text>
</comment>
<dbReference type="Pfam" id="PF13149">
    <property type="entry name" value="Mfa_like_1"/>
    <property type="match status" value="1"/>
</dbReference>
<reference evidence="2 3" key="1">
    <citation type="submission" date="2018-08" db="EMBL/GenBank/DDBJ databases">
        <title>A genome reference for cultivated species of the human gut microbiota.</title>
        <authorList>
            <person name="Zou Y."/>
            <person name="Xue W."/>
            <person name="Luo G."/>
        </authorList>
    </citation>
    <scope>NUCLEOTIDE SEQUENCE [LARGE SCALE GENOMIC DNA]</scope>
    <source>
        <strain evidence="2 3">AF04-46</strain>
    </source>
</reference>
<feature type="chain" id="PRO_5018981674" description="Fimbrillin family protein" evidence="1">
    <location>
        <begin position="24"/>
        <end position="324"/>
    </location>
</feature>
<dbReference type="InterPro" id="IPR025049">
    <property type="entry name" value="Mfa-like_1"/>
</dbReference>
<feature type="signal peptide" evidence="1">
    <location>
        <begin position="1"/>
        <end position="23"/>
    </location>
</feature>
<sequence length="324" mass="35014">MKNRLFYFATCVALALSSVSCSSDDDGEEEDIDIPVVGKIAVSGAYNVYSHGSQGWIEADKIGIYVLSDGKPQENLPYAPSEVAKATMMEYEGKTYITYDKEDYVTDEVTLNPSSELSAGFKSGDHTIYAYTPYSAASQDYKTVALPNISVQEYYASEFMPNRKYSFAYASATTSSYSAATVTLGEFKSLFSQLTLPALECPDALAGKTCTKIVVTCDEHPLSYADGATVNLATGEISGTPLNSVTYNIPDGLVVNAGFPAFGLPASLETAYMMVAVPFEEGMNYTYKFTLTIGGQEYTTSGKPKTGFWSTDNNLNMKDIAGIE</sequence>
<accession>A0A413ENI0</accession>
<dbReference type="EMBL" id="QSBI01000018">
    <property type="protein sequence ID" value="RGX08838.1"/>
    <property type="molecule type" value="Genomic_DNA"/>
</dbReference>
<proteinExistence type="predicted"/>
<evidence type="ECO:0000313" key="3">
    <source>
        <dbReference type="Proteomes" id="UP000286031"/>
    </source>
</evidence>
<dbReference type="InterPro" id="IPR042278">
    <property type="entry name" value="Mfa-like_1_N"/>
</dbReference>
<keyword evidence="1" id="KW-0732">Signal</keyword>
<gene>
    <name evidence="2" type="ORF">DWV35_14400</name>
</gene>
<evidence type="ECO:0000256" key="1">
    <source>
        <dbReference type="SAM" id="SignalP"/>
    </source>
</evidence>
<evidence type="ECO:0000313" key="2">
    <source>
        <dbReference type="EMBL" id="RGX08838.1"/>
    </source>
</evidence>
<protein>
    <recommendedName>
        <fullName evidence="4">Fimbrillin family protein</fullName>
    </recommendedName>
</protein>
<dbReference type="AlphaFoldDB" id="A0A413ENI0"/>
<dbReference type="RefSeq" id="WP_117513397.1">
    <property type="nucleotide sequence ID" value="NZ_JAQCPI010000019.1"/>
</dbReference>
<dbReference type="PROSITE" id="PS51257">
    <property type="entry name" value="PROKAR_LIPOPROTEIN"/>
    <property type="match status" value="1"/>
</dbReference>
<dbReference type="Proteomes" id="UP000286031">
    <property type="component" value="Unassembled WGS sequence"/>
</dbReference>
<dbReference type="Gene3D" id="2.60.40.2620">
    <property type="entry name" value="Fimbrillin-like"/>
    <property type="match status" value="1"/>
</dbReference>
<evidence type="ECO:0008006" key="4">
    <source>
        <dbReference type="Google" id="ProtNLM"/>
    </source>
</evidence>
<name>A0A413ENI0_BACOV</name>
<organism evidence="2 3">
    <name type="scientific">Bacteroides ovatus</name>
    <dbReference type="NCBI Taxonomy" id="28116"/>
    <lineage>
        <taxon>Bacteria</taxon>
        <taxon>Pseudomonadati</taxon>
        <taxon>Bacteroidota</taxon>
        <taxon>Bacteroidia</taxon>
        <taxon>Bacteroidales</taxon>
        <taxon>Bacteroidaceae</taxon>
        <taxon>Bacteroides</taxon>
    </lineage>
</organism>